<dbReference type="PANTHER" id="PTHR43179">
    <property type="entry name" value="RHAMNOSYLTRANSFERASE WBBL"/>
    <property type="match status" value="1"/>
</dbReference>
<comment type="pathway">
    <text evidence="1">Cell wall biogenesis; cell wall polysaccharide biosynthesis.</text>
</comment>
<comment type="similarity">
    <text evidence="2">Belongs to the glycosyltransferase 2 family.</text>
</comment>
<dbReference type="SUPFAM" id="SSF53448">
    <property type="entry name" value="Nucleotide-diphospho-sugar transferases"/>
    <property type="match status" value="1"/>
</dbReference>
<comment type="caution">
    <text evidence="6">The sequence shown here is derived from an EMBL/GenBank/DDBJ whole genome shotgun (WGS) entry which is preliminary data.</text>
</comment>
<evidence type="ECO:0000256" key="3">
    <source>
        <dbReference type="ARBA" id="ARBA00022676"/>
    </source>
</evidence>
<dbReference type="Gene3D" id="3.90.550.10">
    <property type="entry name" value="Spore Coat Polysaccharide Biosynthesis Protein SpsA, Chain A"/>
    <property type="match status" value="1"/>
</dbReference>
<dbReference type="PANTHER" id="PTHR43179:SF12">
    <property type="entry name" value="GALACTOFURANOSYLTRANSFERASE GLFT2"/>
    <property type="match status" value="1"/>
</dbReference>
<sequence>MSKSRPPIAVVVLTRYDRPTELARALASVQSQDTPAQLVLVANGAYEPGFDQPDKLIMLHENVGIPAGRNIGAEVADAPLIMFLDDDAELLHPQILAEIVRRFDAHPSMGAMALRLIDEHGTSQRRHVPRVGGRTAHKSGKVTYFVGAACVVRASAFNSVGRFDARFFYAMEESDLAWRLLDAGWSIWYAADLTVYHPRTTPARHPGYARLTARNRLWMAWRSLPAPLVVAYLGVWTAAAILRGAPVRDVFTGYRDGWRARPQRHPIRWRTVATMSLLGRPPIL</sequence>
<evidence type="ECO:0000313" key="7">
    <source>
        <dbReference type="Proteomes" id="UP001501490"/>
    </source>
</evidence>
<dbReference type="EMBL" id="BAABAB010000016">
    <property type="protein sequence ID" value="GAA3620859.1"/>
    <property type="molecule type" value="Genomic_DNA"/>
</dbReference>
<dbReference type="Proteomes" id="UP001501490">
    <property type="component" value="Unassembled WGS sequence"/>
</dbReference>
<evidence type="ECO:0000256" key="2">
    <source>
        <dbReference type="ARBA" id="ARBA00006739"/>
    </source>
</evidence>
<dbReference type="InterPro" id="IPR001173">
    <property type="entry name" value="Glyco_trans_2-like"/>
</dbReference>
<keyword evidence="7" id="KW-1185">Reference proteome</keyword>
<evidence type="ECO:0000256" key="1">
    <source>
        <dbReference type="ARBA" id="ARBA00004776"/>
    </source>
</evidence>
<accession>A0ABP6ZZB0</accession>
<protein>
    <submittedName>
        <fullName evidence="6">Glycosyltransferase</fullName>
    </submittedName>
</protein>
<keyword evidence="3" id="KW-0328">Glycosyltransferase</keyword>
<reference evidence="7" key="1">
    <citation type="journal article" date="2019" name="Int. J. Syst. Evol. Microbiol.">
        <title>The Global Catalogue of Microorganisms (GCM) 10K type strain sequencing project: providing services to taxonomists for standard genome sequencing and annotation.</title>
        <authorList>
            <consortium name="The Broad Institute Genomics Platform"/>
            <consortium name="The Broad Institute Genome Sequencing Center for Infectious Disease"/>
            <person name="Wu L."/>
            <person name="Ma J."/>
        </authorList>
    </citation>
    <scope>NUCLEOTIDE SEQUENCE [LARGE SCALE GENOMIC DNA]</scope>
    <source>
        <strain evidence="7">JCM 16929</strain>
    </source>
</reference>
<name>A0ABP6ZZB0_9ACTN</name>
<gene>
    <name evidence="6" type="ORF">GCM10022236_23850</name>
</gene>
<evidence type="ECO:0000313" key="6">
    <source>
        <dbReference type="EMBL" id="GAA3620859.1"/>
    </source>
</evidence>
<feature type="domain" description="Glycosyltransferase 2-like" evidence="5">
    <location>
        <begin position="11"/>
        <end position="157"/>
    </location>
</feature>
<dbReference type="InterPro" id="IPR029044">
    <property type="entry name" value="Nucleotide-diphossugar_trans"/>
</dbReference>
<dbReference type="RefSeq" id="WP_344804706.1">
    <property type="nucleotide sequence ID" value="NZ_BAABAB010000016.1"/>
</dbReference>
<dbReference type="Pfam" id="PF00535">
    <property type="entry name" value="Glycos_transf_2"/>
    <property type="match status" value="1"/>
</dbReference>
<evidence type="ECO:0000259" key="5">
    <source>
        <dbReference type="Pfam" id="PF00535"/>
    </source>
</evidence>
<organism evidence="6 7">
    <name type="scientific">Microlunatus ginsengisoli</name>
    <dbReference type="NCBI Taxonomy" id="363863"/>
    <lineage>
        <taxon>Bacteria</taxon>
        <taxon>Bacillati</taxon>
        <taxon>Actinomycetota</taxon>
        <taxon>Actinomycetes</taxon>
        <taxon>Propionibacteriales</taxon>
        <taxon>Propionibacteriaceae</taxon>
        <taxon>Microlunatus</taxon>
    </lineage>
</organism>
<evidence type="ECO:0000256" key="4">
    <source>
        <dbReference type="ARBA" id="ARBA00022679"/>
    </source>
</evidence>
<proteinExistence type="inferred from homology"/>
<keyword evidence="4" id="KW-0808">Transferase</keyword>